<dbReference type="PANTHER" id="PTHR21368">
    <property type="entry name" value="50S RIBOSOMAL PROTEIN L9"/>
    <property type="match status" value="1"/>
</dbReference>
<dbReference type="Proteomes" id="UP000229782">
    <property type="component" value="Unassembled WGS sequence"/>
</dbReference>
<dbReference type="HAMAP" id="MF_00503">
    <property type="entry name" value="Ribosomal_bL9"/>
    <property type="match status" value="1"/>
</dbReference>
<evidence type="ECO:0000256" key="4">
    <source>
        <dbReference type="ARBA" id="ARBA00022980"/>
    </source>
</evidence>
<dbReference type="EMBL" id="PCWM01000049">
    <property type="protein sequence ID" value="PIR03094.1"/>
    <property type="molecule type" value="Genomic_DNA"/>
</dbReference>
<evidence type="ECO:0000256" key="5">
    <source>
        <dbReference type="ARBA" id="ARBA00023274"/>
    </source>
</evidence>
<evidence type="ECO:0000313" key="9">
    <source>
        <dbReference type="EMBL" id="PIR03094.1"/>
    </source>
</evidence>
<sequence>MKVILLQDIKGTGRKGEIKDVADGYARNFLIKQGLAQSATKQAVAAVEADLAINQKANELELKRTQEVVAKLDGMEITVAEKINEKGHLYAALSPNAVTFAVKNQLKTNLDPKQVIFEAPIKETGEHLVKIEFPHGLEAELTVTISAQ</sequence>
<proteinExistence type="inferred from homology"/>
<feature type="domain" description="Ribosomal protein L9" evidence="8">
    <location>
        <begin position="13"/>
        <end position="40"/>
    </location>
</feature>
<comment type="function">
    <text evidence="7">Binds to the 23S rRNA.</text>
</comment>
<dbReference type="SUPFAM" id="SSF55653">
    <property type="entry name" value="Ribosomal protein L9 C-domain"/>
    <property type="match status" value="1"/>
</dbReference>
<keyword evidence="3 7" id="KW-0694">RNA-binding</keyword>
<dbReference type="InterPro" id="IPR020069">
    <property type="entry name" value="Ribosomal_bL9_C"/>
</dbReference>
<dbReference type="Pfam" id="PF03948">
    <property type="entry name" value="Ribosomal_L9_C"/>
    <property type="match status" value="1"/>
</dbReference>
<dbReference type="GO" id="GO:1990904">
    <property type="term" value="C:ribonucleoprotein complex"/>
    <property type="evidence" value="ECO:0007669"/>
    <property type="project" value="UniProtKB-KW"/>
</dbReference>
<keyword evidence="4 7" id="KW-0689">Ribosomal protein</keyword>
<keyword evidence="2 7" id="KW-0699">rRNA-binding</keyword>
<evidence type="ECO:0000256" key="1">
    <source>
        <dbReference type="ARBA" id="ARBA00010605"/>
    </source>
</evidence>
<keyword evidence="5 7" id="KW-0687">Ribonucleoprotein</keyword>
<gene>
    <name evidence="7 9" type="primary">rplI</name>
    <name evidence="9" type="ORF">COV60_02115</name>
</gene>
<dbReference type="Gene3D" id="3.40.5.10">
    <property type="entry name" value="Ribosomal protein L9, N-terminal domain"/>
    <property type="match status" value="1"/>
</dbReference>
<evidence type="ECO:0000256" key="6">
    <source>
        <dbReference type="ARBA" id="ARBA00035292"/>
    </source>
</evidence>
<comment type="caution">
    <text evidence="9">The sequence shown here is derived from an EMBL/GenBank/DDBJ whole genome shotgun (WGS) entry which is preliminary data.</text>
</comment>
<evidence type="ECO:0000256" key="3">
    <source>
        <dbReference type="ARBA" id="ARBA00022884"/>
    </source>
</evidence>
<dbReference type="InterPro" id="IPR020594">
    <property type="entry name" value="Ribosomal_bL9_bac/chp"/>
</dbReference>
<dbReference type="GO" id="GO:0019843">
    <property type="term" value="F:rRNA binding"/>
    <property type="evidence" value="ECO:0007669"/>
    <property type="project" value="UniProtKB-UniRule"/>
</dbReference>
<evidence type="ECO:0000313" key="10">
    <source>
        <dbReference type="Proteomes" id="UP000229782"/>
    </source>
</evidence>
<reference evidence="9 10" key="1">
    <citation type="submission" date="2017-09" db="EMBL/GenBank/DDBJ databases">
        <title>Depth-based differentiation of microbial function through sediment-hosted aquifers and enrichment of novel symbionts in the deep terrestrial subsurface.</title>
        <authorList>
            <person name="Probst A.J."/>
            <person name="Ladd B."/>
            <person name="Jarett J.K."/>
            <person name="Geller-Mcgrath D.E."/>
            <person name="Sieber C.M."/>
            <person name="Emerson J.B."/>
            <person name="Anantharaman K."/>
            <person name="Thomas B.C."/>
            <person name="Malmstrom R."/>
            <person name="Stieglmeier M."/>
            <person name="Klingl A."/>
            <person name="Woyke T."/>
            <person name="Ryan C.M."/>
            <person name="Banfield J.F."/>
        </authorList>
    </citation>
    <scope>NUCLEOTIDE SEQUENCE [LARGE SCALE GENOMIC DNA]</scope>
    <source>
        <strain evidence="9">CG11_big_fil_rev_8_21_14_0_20_43_7</strain>
    </source>
</reference>
<dbReference type="InterPro" id="IPR036935">
    <property type="entry name" value="Ribosomal_bL9_N_sf"/>
</dbReference>
<evidence type="ECO:0000259" key="8">
    <source>
        <dbReference type="PROSITE" id="PS00651"/>
    </source>
</evidence>
<dbReference type="Gene3D" id="3.10.430.100">
    <property type="entry name" value="Ribosomal protein L9, C-terminal domain"/>
    <property type="match status" value="1"/>
</dbReference>
<dbReference type="InterPro" id="IPR020070">
    <property type="entry name" value="Ribosomal_bL9_N"/>
</dbReference>
<dbReference type="GO" id="GO:0003735">
    <property type="term" value="F:structural constituent of ribosome"/>
    <property type="evidence" value="ECO:0007669"/>
    <property type="project" value="InterPro"/>
</dbReference>
<comment type="similarity">
    <text evidence="1 7">Belongs to the bacterial ribosomal protein bL9 family.</text>
</comment>
<name>A0A2H0N2G0_9BACT</name>
<dbReference type="PROSITE" id="PS00651">
    <property type="entry name" value="RIBOSOMAL_L9"/>
    <property type="match status" value="1"/>
</dbReference>
<accession>A0A2H0N2G0</accession>
<dbReference type="NCBIfam" id="TIGR00158">
    <property type="entry name" value="L9"/>
    <property type="match status" value="1"/>
</dbReference>
<dbReference type="GO" id="GO:0005840">
    <property type="term" value="C:ribosome"/>
    <property type="evidence" value="ECO:0007669"/>
    <property type="project" value="UniProtKB-KW"/>
</dbReference>
<dbReference type="Pfam" id="PF01281">
    <property type="entry name" value="Ribosomal_L9_N"/>
    <property type="match status" value="1"/>
</dbReference>
<evidence type="ECO:0000256" key="7">
    <source>
        <dbReference type="HAMAP-Rule" id="MF_00503"/>
    </source>
</evidence>
<dbReference type="SUPFAM" id="SSF55658">
    <property type="entry name" value="L9 N-domain-like"/>
    <property type="match status" value="1"/>
</dbReference>
<organism evidence="9 10">
    <name type="scientific">Candidatus Magasanikbacteria bacterium CG11_big_fil_rev_8_21_14_0_20_43_7</name>
    <dbReference type="NCBI Taxonomy" id="1974654"/>
    <lineage>
        <taxon>Bacteria</taxon>
        <taxon>Candidatus Magasanikiibacteriota</taxon>
    </lineage>
</organism>
<dbReference type="GO" id="GO:0006412">
    <property type="term" value="P:translation"/>
    <property type="evidence" value="ECO:0007669"/>
    <property type="project" value="UniProtKB-UniRule"/>
</dbReference>
<dbReference type="InterPro" id="IPR036791">
    <property type="entry name" value="Ribosomal_bL9_C_sf"/>
</dbReference>
<dbReference type="InterPro" id="IPR009027">
    <property type="entry name" value="Ribosomal_bL9/RNase_H1_N"/>
</dbReference>
<dbReference type="InterPro" id="IPR000244">
    <property type="entry name" value="Ribosomal_bL9"/>
</dbReference>
<evidence type="ECO:0000256" key="2">
    <source>
        <dbReference type="ARBA" id="ARBA00022730"/>
    </source>
</evidence>
<protein>
    <recommendedName>
        <fullName evidence="6 7">Large ribosomal subunit protein bL9</fullName>
    </recommendedName>
</protein>
<dbReference type="AlphaFoldDB" id="A0A2H0N2G0"/>